<evidence type="ECO:0000256" key="1">
    <source>
        <dbReference type="ARBA" id="ARBA00000077"/>
    </source>
</evidence>
<gene>
    <name evidence="14" type="primary">rnhA_1</name>
    <name evidence="14" type="ORF">PMAL9190_03389</name>
</gene>
<comment type="catalytic activity">
    <reaction evidence="1">
        <text>Endonucleolytic cleavage to 5'-phosphomonoester.</text>
        <dbReference type="EC" id="3.1.26.4"/>
    </reaction>
</comment>
<dbReference type="RefSeq" id="WP_087846185.1">
    <property type="nucleotide sequence ID" value="NZ_FYAK01000011.1"/>
</dbReference>
<evidence type="ECO:0000256" key="5">
    <source>
        <dbReference type="ARBA" id="ARBA00011245"/>
    </source>
</evidence>
<keyword evidence="10" id="KW-0255">Endonuclease</keyword>
<evidence type="ECO:0000256" key="2">
    <source>
        <dbReference type="ARBA" id="ARBA00001946"/>
    </source>
</evidence>
<evidence type="ECO:0000313" key="14">
    <source>
        <dbReference type="EMBL" id="SMY38156.1"/>
    </source>
</evidence>
<evidence type="ECO:0000256" key="7">
    <source>
        <dbReference type="ARBA" id="ARBA00017721"/>
    </source>
</evidence>
<dbReference type="EMBL" id="FYAK01000011">
    <property type="protein sequence ID" value="SMY38156.1"/>
    <property type="molecule type" value="Genomic_DNA"/>
</dbReference>
<dbReference type="EC" id="3.1.26.4" evidence="6"/>
<sequence>MAKKFYVVWQGREPGIYSDWASCKQQVDKFAGARYKSFPTQAEATAAFGKQPQAVRSTAAGSNKTAVKRTTTSKGSLTSEQVHALTAEIKIFTDGGCDPNPGKAGSGLALYQNNQLSELWYGLYEPMGTNNTAELNALNQALILAEQALAQGTTVAIFCDSKYSIQCITQWAITWQKNGWKKAGGEIKNLALIQQMFSRYQALKSQLVIHHVNGHVGIEGNELADRMSILAVDTKTVDFCLYQPPYDLAALLALRAG</sequence>
<dbReference type="InterPro" id="IPR050092">
    <property type="entry name" value="RNase_H"/>
</dbReference>
<dbReference type="AlphaFoldDB" id="A0A1Y6MNM1"/>
<comment type="function">
    <text evidence="3">Endonuclease that specifically degrades the RNA of RNA-DNA hybrids.</text>
</comment>
<dbReference type="Pfam" id="PF01693">
    <property type="entry name" value="Cauli_VI"/>
    <property type="match status" value="1"/>
</dbReference>
<dbReference type="SUPFAM" id="SSF53098">
    <property type="entry name" value="Ribonuclease H-like"/>
    <property type="match status" value="1"/>
</dbReference>
<dbReference type="InterPro" id="IPR012337">
    <property type="entry name" value="RNaseH-like_sf"/>
</dbReference>
<evidence type="ECO:0000256" key="12">
    <source>
        <dbReference type="ARBA" id="ARBA00022842"/>
    </source>
</evidence>
<proteinExistence type="inferred from homology"/>
<dbReference type="CDD" id="cd09278">
    <property type="entry name" value="RNase_HI_prokaryote_like"/>
    <property type="match status" value="1"/>
</dbReference>
<reference evidence="15" key="1">
    <citation type="submission" date="2017-06" db="EMBL/GenBank/DDBJ databases">
        <authorList>
            <person name="Rodrigo-Torres L."/>
            <person name="Arahal R.D."/>
            <person name="Lucena T."/>
        </authorList>
    </citation>
    <scope>NUCLEOTIDE SEQUENCE [LARGE SCALE GENOMIC DNA]</scope>
    <source>
        <strain evidence="15">CECT 9190</strain>
    </source>
</reference>
<evidence type="ECO:0000256" key="6">
    <source>
        <dbReference type="ARBA" id="ARBA00012180"/>
    </source>
</evidence>
<dbReference type="Gene3D" id="3.30.420.10">
    <property type="entry name" value="Ribonuclease H-like superfamily/Ribonuclease H"/>
    <property type="match status" value="1"/>
</dbReference>
<keyword evidence="8" id="KW-0540">Nuclease</keyword>
<dbReference type="InterPro" id="IPR022892">
    <property type="entry name" value="RNaseHI"/>
</dbReference>
<dbReference type="Pfam" id="PF00075">
    <property type="entry name" value="RNase_H"/>
    <property type="match status" value="1"/>
</dbReference>
<dbReference type="InterPro" id="IPR017067">
    <property type="entry name" value="RNase_H1_euk"/>
</dbReference>
<dbReference type="Proteomes" id="UP000195963">
    <property type="component" value="Unassembled WGS sequence"/>
</dbReference>
<protein>
    <recommendedName>
        <fullName evidence="7">Ribonuclease H</fullName>
        <ecNumber evidence="6">3.1.26.4</ecNumber>
    </recommendedName>
</protein>
<evidence type="ECO:0000256" key="8">
    <source>
        <dbReference type="ARBA" id="ARBA00022722"/>
    </source>
</evidence>
<keyword evidence="11 14" id="KW-0378">Hydrolase</keyword>
<dbReference type="InterPro" id="IPR037056">
    <property type="entry name" value="RNase_H1_N_sf"/>
</dbReference>
<dbReference type="PANTHER" id="PTHR10642:SF26">
    <property type="entry name" value="RIBONUCLEASE H1"/>
    <property type="match status" value="1"/>
</dbReference>
<evidence type="ECO:0000256" key="9">
    <source>
        <dbReference type="ARBA" id="ARBA00022723"/>
    </source>
</evidence>
<dbReference type="Gene3D" id="3.40.970.10">
    <property type="entry name" value="Ribonuclease H1, N-terminal domain"/>
    <property type="match status" value="1"/>
</dbReference>
<comment type="cofactor">
    <cofactor evidence="2">
        <name>Mg(2+)</name>
        <dbReference type="ChEBI" id="CHEBI:18420"/>
    </cofactor>
</comment>
<evidence type="ECO:0000256" key="11">
    <source>
        <dbReference type="ARBA" id="ARBA00022801"/>
    </source>
</evidence>
<dbReference type="PIRSF" id="PIRSF036852">
    <property type="entry name" value="Ribonuclease_H1_euk"/>
    <property type="match status" value="1"/>
</dbReference>
<dbReference type="PANTHER" id="PTHR10642">
    <property type="entry name" value="RIBONUCLEASE H1"/>
    <property type="match status" value="1"/>
</dbReference>
<dbReference type="FunFam" id="3.40.970.10:FF:000002">
    <property type="entry name" value="Ribonuclease H"/>
    <property type="match status" value="1"/>
</dbReference>
<organism evidence="14 15">
    <name type="scientific">Photobacterium malacitanum</name>
    <dbReference type="NCBI Taxonomy" id="2204294"/>
    <lineage>
        <taxon>Bacteria</taxon>
        <taxon>Pseudomonadati</taxon>
        <taxon>Pseudomonadota</taxon>
        <taxon>Gammaproteobacteria</taxon>
        <taxon>Vibrionales</taxon>
        <taxon>Vibrionaceae</taxon>
        <taxon>Photobacterium</taxon>
    </lineage>
</organism>
<dbReference type="InterPro" id="IPR011320">
    <property type="entry name" value="RNase_H1_N"/>
</dbReference>
<dbReference type="GO" id="GO:0000287">
    <property type="term" value="F:magnesium ion binding"/>
    <property type="evidence" value="ECO:0007669"/>
    <property type="project" value="InterPro"/>
</dbReference>
<comment type="similarity">
    <text evidence="4">Belongs to the RNase H family.</text>
</comment>
<accession>A0A1Y6MNM1</accession>
<dbReference type="SUPFAM" id="SSF55658">
    <property type="entry name" value="L9 N-domain-like"/>
    <property type="match status" value="1"/>
</dbReference>
<keyword evidence="9" id="KW-0479">Metal-binding</keyword>
<dbReference type="GO" id="GO:0004523">
    <property type="term" value="F:RNA-DNA hybrid ribonuclease activity"/>
    <property type="evidence" value="ECO:0007669"/>
    <property type="project" value="UniProtKB-EC"/>
</dbReference>
<dbReference type="InterPro" id="IPR009027">
    <property type="entry name" value="Ribosomal_bL9/RNase_H1_N"/>
</dbReference>
<comment type="subunit">
    <text evidence="5">Monomer.</text>
</comment>
<dbReference type="InterPro" id="IPR036397">
    <property type="entry name" value="RNaseH_sf"/>
</dbReference>
<dbReference type="InterPro" id="IPR002156">
    <property type="entry name" value="RNaseH_domain"/>
</dbReference>
<evidence type="ECO:0000313" key="15">
    <source>
        <dbReference type="Proteomes" id="UP000195963"/>
    </source>
</evidence>
<dbReference type="PROSITE" id="PS50879">
    <property type="entry name" value="RNASE_H_1"/>
    <property type="match status" value="1"/>
</dbReference>
<dbReference type="GO" id="GO:0003676">
    <property type="term" value="F:nucleic acid binding"/>
    <property type="evidence" value="ECO:0007669"/>
    <property type="project" value="InterPro"/>
</dbReference>
<keyword evidence="15" id="KW-1185">Reference proteome</keyword>
<dbReference type="GO" id="GO:0043137">
    <property type="term" value="P:DNA replication, removal of RNA primer"/>
    <property type="evidence" value="ECO:0007669"/>
    <property type="project" value="TreeGrafter"/>
</dbReference>
<evidence type="ECO:0000256" key="10">
    <source>
        <dbReference type="ARBA" id="ARBA00022759"/>
    </source>
</evidence>
<name>A0A1Y6MNM1_9GAMM</name>
<feature type="domain" description="RNase H type-1" evidence="13">
    <location>
        <begin position="85"/>
        <end position="233"/>
    </location>
</feature>
<evidence type="ECO:0000259" key="13">
    <source>
        <dbReference type="PROSITE" id="PS50879"/>
    </source>
</evidence>
<keyword evidence="12" id="KW-0460">Magnesium</keyword>
<evidence type="ECO:0000256" key="4">
    <source>
        <dbReference type="ARBA" id="ARBA00005300"/>
    </source>
</evidence>
<evidence type="ECO:0000256" key="3">
    <source>
        <dbReference type="ARBA" id="ARBA00004065"/>
    </source>
</evidence>